<reference evidence="1" key="1">
    <citation type="submission" date="2018-05" db="EMBL/GenBank/DDBJ databases">
        <authorList>
            <person name="Lanie J.A."/>
            <person name="Ng W.-L."/>
            <person name="Kazmierczak K.M."/>
            <person name="Andrzejewski T.M."/>
            <person name="Davidsen T.M."/>
            <person name="Wayne K.J."/>
            <person name="Tettelin H."/>
            <person name="Glass J.I."/>
            <person name="Rusch D."/>
            <person name="Podicherti R."/>
            <person name="Tsui H.-C.T."/>
            <person name="Winkler M.E."/>
        </authorList>
    </citation>
    <scope>NUCLEOTIDE SEQUENCE</scope>
</reference>
<dbReference type="InterPro" id="IPR014867">
    <property type="entry name" value="Spore_coat_CotH_CotH2/3/7"/>
</dbReference>
<dbReference type="EMBL" id="UINC01210607">
    <property type="protein sequence ID" value="SVE34142.1"/>
    <property type="molecule type" value="Genomic_DNA"/>
</dbReference>
<proteinExistence type="predicted"/>
<evidence type="ECO:0000313" key="1">
    <source>
        <dbReference type="EMBL" id="SVE34142.1"/>
    </source>
</evidence>
<feature type="non-terminal residue" evidence="1">
    <location>
        <position position="1"/>
    </location>
</feature>
<gene>
    <name evidence="1" type="ORF">METZ01_LOCUS486996</name>
</gene>
<organism evidence="1">
    <name type="scientific">marine metagenome</name>
    <dbReference type="NCBI Taxonomy" id="408172"/>
    <lineage>
        <taxon>unclassified sequences</taxon>
        <taxon>metagenomes</taxon>
        <taxon>ecological metagenomes</taxon>
    </lineage>
</organism>
<protein>
    <submittedName>
        <fullName evidence="1">Uncharacterized protein</fullName>
    </submittedName>
</protein>
<dbReference type="Pfam" id="PF08757">
    <property type="entry name" value="CotH"/>
    <property type="match status" value="1"/>
</dbReference>
<accession>A0A383CPK9</accession>
<feature type="non-terminal residue" evidence="1">
    <location>
        <position position="239"/>
    </location>
</feature>
<sequence length="239" mass="27261">FPFFGADAAQEFDNVDLRCSQNYSWNMGGDSKGLFLRDQFSRDLQLSMNRPAARGDYYHLYLNGQYWGLYNSCERPEASFGVSYFGGVKEDYDVIKVDSGRGQSYTITATDGDLDAWRTLHELATAGLEDDAAYQRIQGRNPDGSPNAEYDNLLDIEGLIDYMLIILYGGNLDSPISRFSRNRVGNNWHGMRDRNGSHGFRFFIWDAEHTLLDILADRTGPFPAGESFERSNPQWLWQQ</sequence>
<name>A0A383CPK9_9ZZZZ</name>
<dbReference type="AlphaFoldDB" id="A0A383CPK9"/>